<dbReference type="SUPFAM" id="SSF81383">
    <property type="entry name" value="F-box domain"/>
    <property type="match status" value="1"/>
</dbReference>
<protein>
    <submittedName>
        <fullName evidence="1">Uncharacterized protein</fullName>
    </submittedName>
</protein>
<reference evidence="1" key="2">
    <citation type="journal article" date="2019" name="IMA Fungus">
        <title>Genome sequencing and comparison of five Tilletia species to identify candidate genes for the detection of regulated species infecting wheat.</title>
        <authorList>
            <person name="Nguyen H.D.T."/>
            <person name="Sultana T."/>
            <person name="Kesanakurti P."/>
            <person name="Hambleton S."/>
        </authorList>
    </citation>
    <scope>NUCLEOTIDE SEQUENCE</scope>
    <source>
        <strain evidence="1">DAOMC 236416</strain>
    </source>
</reference>
<dbReference type="InterPro" id="IPR001810">
    <property type="entry name" value="F-box_dom"/>
</dbReference>
<reference evidence="1" key="1">
    <citation type="submission" date="2016-04" db="EMBL/GenBank/DDBJ databases">
        <authorList>
            <person name="Nguyen H.D."/>
            <person name="Samba Siva P."/>
            <person name="Cullis J."/>
            <person name="Levesque C.A."/>
            <person name="Hambleton S."/>
        </authorList>
    </citation>
    <scope>NUCLEOTIDE SEQUENCE</scope>
    <source>
        <strain evidence="1">DAOMC 236416</strain>
    </source>
</reference>
<evidence type="ECO:0000313" key="1">
    <source>
        <dbReference type="EMBL" id="KAE8259283.1"/>
    </source>
</evidence>
<dbReference type="AlphaFoldDB" id="A0A177TZM8"/>
<accession>A0A177TZM8</accession>
<dbReference type="EMBL" id="LWDF02000041">
    <property type="protein sequence ID" value="KAE8259283.1"/>
    <property type="molecule type" value="Genomic_DNA"/>
</dbReference>
<dbReference type="PROSITE" id="PS50181">
    <property type="entry name" value="FBOX"/>
    <property type="match status" value="1"/>
</dbReference>
<sequence>MTSTSSYPPANQDSLLLSLPVELQAHILQNCDYFTLKQLQSLCKSVKRLLGDVMFDRILFRSTLRPLSQDELRVLAQGSGPDSTPVIRLHPAMQESRWCVRDESRSISLFSSAERSEGQKHFDLEELDARNESVSCPAINRVQVIIQRYRVHDDYNVLMHKDSSIVEHEDTEANTNRIVTIEELARTLSQLQTRWQTQFSAWGNLQVRNVLPFPDGTEKISLSLLPNGSVVVTLDIFEHIFDEE</sequence>
<gene>
    <name evidence="1" type="ORF">A4X13_0g1125</name>
</gene>
<name>A0A177TZM8_9BASI</name>
<dbReference type="InterPro" id="IPR036047">
    <property type="entry name" value="F-box-like_dom_sf"/>
</dbReference>
<organism evidence="1 2">
    <name type="scientific">Tilletia indica</name>
    <dbReference type="NCBI Taxonomy" id="43049"/>
    <lineage>
        <taxon>Eukaryota</taxon>
        <taxon>Fungi</taxon>
        <taxon>Dikarya</taxon>
        <taxon>Basidiomycota</taxon>
        <taxon>Ustilaginomycotina</taxon>
        <taxon>Exobasidiomycetes</taxon>
        <taxon>Tilletiales</taxon>
        <taxon>Tilletiaceae</taxon>
        <taxon>Tilletia</taxon>
    </lineage>
</organism>
<comment type="caution">
    <text evidence="1">The sequence shown here is derived from an EMBL/GenBank/DDBJ whole genome shotgun (WGS) entry which is preliminary data.</text>
</comment>
<proteinExistence type="predicted"/>
<keyword evidence="2" id="KW-1185">Reference proteome</keyword>
<dbReference type="Pfam" id="PF00646">
    <property type="entry name" value="F-box"/>
    <property type="match status" value="1"/>
</dbReference>
<evidence type="ECO:0000313" key="2">
    <source>
        <dbReference type="Proteomes" id="UP000077521"/>
    </source>
</evidence>
<dbReference type="Proteomes" id="UP000077521">
    <property type="component" value="Unassembled WGS sequence"/>
</dbReference>